<sequence length="126" mass="13740">MAELHPTFDASNQATAERIVDRLVELSGTTIDHYDEGNPGSSREVRVHTPLGNIWVSPTRVWAPGGLAHTDEFEFEPLDNNGRSYLLPTRSKSRSIGQDDAADTQLCPNCFISHPVGGSCPFCGDN</sequence>
<dbReference type="AlphaFoldDB" id="A0A4R7HWQ5"/>
<comment type="caution">
    <text evidence="1">The sequence shown here is derived from an EMBL/GenBank/DDBJ whole genome shotgun (WGS) entry which is preliminary data.</text>
</comment>
<protein>
    <submittedName>
        <fullName evidence="1">Uncharacterized protein</fullName>
    </submittedName>
</protein>
<organism evidence="1 2">
    <name type="scientific">Ilumatobacter fluminis</name>
    <dbReference type="NCBI Taxonomy" id="467091"/>
    <lineage>
        <taxon>Bacteria</taxon>
        <taxon>Bacillati</taxon>
        <taxon>Actinomycetota</taxon>
        <taxon>Acidimicrobiia</taxon>
        <taxon>Acidimicrobiales</taxon>
        <taxon>Ilumatobacteraceae</taxon>
        <taxon>Ilumatobacter</taxon>
    </lineage>
</organism>
<name>A0A4R7HWQ5_9ACTN</name>
<keyword evidence="2" id="KW-1185">Reference proteome</keyword>
<accession>A0A4R7HWQ5</accession>
<dbReference type="Proteomes" id="UP000294558">
    <property type="component" value="Unassembled WGS sequence"/>
</dbReference>
<dbReference type="EMBL" id="SOAU01000001">
    <property type="protein sequence ID" value="TDT14583.1"/>
    <property type="molecule type" value="Genomic_DNA"/>
</dbReference>
<dbReference type="RefSeq" id="WP_133867118.1">
    <property type="nucleotide sequence ID" value="NZ_SOAU01000001.1"/>
</dbReference>
<reference evidence="1 2" key="1">
    <citation type="submission" date="2019-03" db="EMBL/GenBank/DDBJ databases">
        <title>Sequencing the genomes of 1000 actinobacteria strains.</title>
        <authorList>
            <person name="Klenk H.-P."/>
        </authorList>
    </citation>
    <scope>NUCLEOTIDE SEQUENCE [LARGE SCALE GENOMIC DNA]</scope>
    <source>
        <strain evidence="1 2">DSM 18936</strain>
    </source>
</reference>
<gene>
    <name evidence="1" type="ORF">BDK89_0138</name>
</gene>
<evidence type="ECO:0000313" key="2">
    <source>
        <dbReference type="Proteomes" id="UP000294558"/>
    </source>
</evidence>
<evidence type="ECO:0000313" key="1">
    <source>
        <dbReference type="EMBL" id="TDT14583.1"/>
    </source>
</evidence>
<proteinExistence type="predicted"/>